<dbReference type="InterPro" id="IPR004143">
    <property type="entry name" value="BPL_LPL_catalytic"/>
</dbReference>
<dbReference type="GO" id="GO:0003677">
    <property type="term" value="F:DNA binding"/>
    <property type="evidence" value="ECO:0007669"/>
    <property type="project" value="UniProtKB-UniRule"/>
</dbReference>
<evidence type="ECO:0000256" key="4">
    <source>
        <dbReference type="ARBA" id="ARBA00023267"/>
    </source>
</evidence>
<dbReference type="GO" id="GO:0016740">
    <property type="term" value="F:transferase activity"/>
    <property type="evidence" value="ECO:0007669"/>
    <property type="project" value="UniProtKB-ARBA"/>
</dbReference>
<dbReference type="OrthoDB" id="9807064at2"/>
<dbReference type="CDD" id="cd16442">
    <property type="entry name" value="BPL"/>
    <property type="match status" value="1"/>
</dbReference>
<dbReference type="Gene3D" id="1.10.10.10">
    <property type="entry name" value="Winged helix-like DNA-binding domain superfamily/Winged helix DNA-binding domain"/>
    <property type="match status" value="1"/>
</dbReference>
<evidence type="ECO:0000256" key="3">
    <source>
        <dbReference type="ARBA" id="ARBA00022840"/>
    </source>
</evidence>
<dbReference type="Proteomes" id="UP000248214">
    <property type="component" value="Unassembled WGS sequence"/>
</dbReference>
<dbReference type="HAMAP" id="MF_00978">
    <property type="entry name" value="Bifunct_BirA"/>
    <property type="match status" value="1"/>
</dbReference>
<dbReference type="InterPro" id="IPR003142">
    <property type="entry name" value="BPL_C"/>
</dbReference>
<dbReference type="PANTHER" id="PTHR12835">
    <property type="entry name" value="BIOTIN PROTEIN LIGASE"/>
    <property type="match status" value="1"/>
</dbReference>
<dbReference type="PROSITE" id="PS51733">
    <property type="entry name" value="BPL_LPL_CATALYTIC"/>
    <property type="match status" value="1"/>
</dbReference>
<proteinExistence type="inferred from homology"/>
<dbReference type="Gene3D" id="2.30.30.100">
    <property type="match status" value="1"/>
</dbReference>
<feature type="binding site" evidence="5">
    <location>
        <position position="114"/>
    </location>
    <ligand>
        <name>biotin</name>
        <dbReference type="ChEBI" id="CHEBI:57586"/>
    </ligand>
</feature>
<dbReference type="SUPFAM" id="SSF46785">
    <property type="entry name" value="Winged helix' DNA-binding domain"/>
    <property type="match status" value="1"/>
</dbReference>
<evidence type="ECO:0000256" key="1">
    <source>
        <dbReference type="ARBA" id="ARBA00022598"/>
    </source>
</evidence>
<dbReference type="SUPFAM" id="SSF50037">
    <property type="entry name" value="C-terminal domain of transcriptional repressors"/>
    <property type="match status" value="1"/>
</dbReference>
<keyword evidence="5" id="KW-0238">DNA-binding</keyword>
<dbReference type="InterPro" id="IPR036390">
    <property type="entry name" value="WH_DNA-bd_sf"/>
</dbReference>
<sequence length="320" mass="35714">MKTKVLTLLRENKDTFLSGEKISNELDCSRTAVWKHIDSLRKEGYDIVAVQNKGYQLKKSGSQLSEHDLVSRIKENNLFHHVVYHSLVTSTQVIAHQLVNEGAREGTIVVADEQTAGKGRLGRTWDSQHETGIWMSLILKPLVDFRQAPQLTLVAAVALARALQNKSGQQIDIKWPNDLLVNGKKICGILTELQADPDRIKSVIIGIGVNVNHEHFPQEITDIATSLKKESGKNFDRAELITDILDEFSWLYEAYLTNGFSLIKPLWEAHSLSIGKKVIARRAKDSLVGIALGINENGVLLLQDETGHVHEIYSADIEIS</sequence>
<feature type="binding site" evidence="5">
    <location>
        <position position="185"/>
    </location>
    <ligand>
        <name>biotin</name>
        <dbReference type="ChEBI" id="CHEBI:57586"/>
    </ligand>
</feature>
<gene>
    <name evidence="5" type="primary">birA</name>
    <name evidence="7" type="ORF">CR194_03120</name>
</gene>
<evidence type="ECO:0000256" key="2">
    <source>
        <dbReference type="ARBA" id="ARBA00022741"/>
    </source>
</evidence>
<keyword evidence="3 5" id="KW-0067">ATP-binding</keyword>
<dbReference type="GO" id="GO:0009249">
    <property type="term" value="P:protein lipoylation"/>
    <property type="evidence" value="ECO:0007669"/>
    <property type="project" value="UniProtKB-ARBA"/>
</dbReference>
<keyword evidence="5" id="KW-0678">Repressor</keyword>
<keyword evidence="5" id="KW-0805">Transcription regulation</keyword>
<reference evidence="7 8" key="1">
    <citation type="submission" date="2017-10" db="EMBL/GenBank/DDBJ databases">
        <title>Bacillus sp. nov., a halophilic bacterium isolated from a Keqin Lake.</title>
        <authorList>
            <person name="Wang H."/>
        </authorList>
    </citation>
    <scope>NUCLEOTIDE SEQUENCE [LARGE SCALE GENOMIC DNA]</scope>
    <source>
        <strain evidence="7 8">KQ-12</strain>
    </source>
</reference>
<evidence type="ECO:0000313" key="8">
    <source>
        <dbReference type="Proteomes" id="UP000248214"/>
    </source>
</evidence>
<keyword evidence="1 5" id="KW-0436">Ligase</keyword>
<dbReference type="InterPro" id="IPR036388">
    <property type="entry name" value="WH-like_DNA-bd_sf"/>
</dbReference>
<keyword evidence="4 5" id="KW-0092">Biotin</keyword>
<dbReference type="EMBL" id="PDOD01000001">
    <property type="protein sequence ID" value="PYZ94540.1"/>
    <property type="molecule type" value="Genomic_DNA"/>
</dbReference>
<dbReference type="InterPro" id="IPR013196">
    <property type="entry name" value="HTH_11"/>
</dbReference>
<dbReference type="SUPFAM" id="SSF55681">
    <property type="entry name" value="Class II aaRS and biotin synthetases"/>
    <property type="match status" value="1"/>
</dbReference>
<comment type="similarity">
    <text evidence="5">Belongs to the biotin--protein ligase family.</text>
</comment>
<dbReference type="RefSeq" id="WP_110608173.1">
    <property type="nucleotide sequence ID" value="NZ_PDOD01000001.1"/>
</dbReference>
<keyword evidence="2 5" id="KW-0547">Nucleotide-binding</keyword>
<dbReference type="Pfam" id="PF02237">
    <property type="entry name" value="BPL_C"/>
    <property type="match status" value="1"/>
</dbReference>
<feature type="domain" description="BPL/LPL catalytic" evidence="6">
    <location>
        <begin position="65"/>
        <end position="256"/>
    </location>
</feature>
<keyword evidence="5" id="KW-0804">Transcription</keyword>
<evidence type="ECO:0000256" key="5">
    <source>
        <dbReference type="HAMAP-Rule" id="MF_00978"/>
    </source>
</evidence>
<comment type="caution">
    <text evidence="7">The sequence shown here is derived from an EMBL/GenBank/DDBJ whole genome shotgun (WGS) entry which is preliminary data.</text>
</comment>
<dbReference type="GO" id="GO:0006355">
    <property type="term" value="P:regulation of DNA-templated transcription"/>
    <property type="evidence" value="ECO:0007669"/>
    <property type="project" value="UniProtKB-UniRule"/>
</dbReference>
<dbReference type="GO" id="GO:0005737">
    <property type="term" value="C:cytoplasm"/>
    <property type="evidence" value="ECO:0007669"/>
    <property type="project" value="TreeGrafter"/>
</dbReference>
<dbReference type="GO" id="GO:0005524">
    <property type="term" value="F:ATP binding"/>
    <property type="evidence" value="ECO:0007669"/>
    <property type="project" value="UniProtKB-UniRule"/>
</dbReference>
<name>A0A323TJ24_9BACI</name>
<protein>
    <recommendedName>
        <fullName evidence="5">Bifunctional ligase/repressor BirA</fullName>
    </recommendedName>
    <alternativeName>
        <fullName evidence="5">Biotin--[acetyl-CoA-carboxylase] ligase</fullName>
        <ecNumber evidence="5">6.3.4.15</ecNumber>
    </alternativeName>
    <alternativeName>
        <fullName evidence="5">Biotin--protein ligase</fullName>
    </alternativeName>
    <alternativeName>
        <fullName evidence="5">Biotin-[acetyl-CoA carboxylase] synthetase</fullName>
    </alternativeName>
</protein>
<accession>A0A323TJ24</accession>
<comment type="function">
    <text evidence="5">Acts both as a biotin--[acetyl-CoA-carboxylase] ligase and a repressor.</text>
</comment>
<dbReference type="NCBIfam" id="TIGR00121">
    <property type="entry name" value="birA_ligase"/>
    <property type="match status" value="1"/>
</dbReference>
<dbReference type="Pfam" id="PF03099">
    <property type="entry name" value="BPL_LplA_LipB"/>
    <property type="match status" value="1"/>
</dbReference>
<dbReference type="Gene3D" id="3.30.930.10">
    <property type="entry name" value="Bira Bifunctional Protein, Domain 2"/>
    <property type="match status" value="1"/>
</dbReference>
<organism evidence="7 8">
    <name type="scientific">Salipaludibacillus keqinensis</name>
    <dbReference type="NCBI Taxonomy" id="2045207"/>
    <lineage>
        <taxon>Bacteria</taxon>
        <taxon>Bacillati</taxon>
        <taxon>Bacillota</taxon>
        <taxon>Bacilli</taxon>
        <taxon>Bacillales</taxon>
        <taxon>Bacillaceae</taxon>
    </lineage>
</organism>
<comment type="catalytic activity">
    <reaction evidence="5">
        <text>biotin + L-lysyl-[protein] + ATP = N(6)-biotinyl-L-lysyl-[protein] + AMP + diphosphate + H(+)</text>
        <dbReference type="Rhea" id="RHEA:11756"/>
        <dbReference type="Rhea" id="RHEA-COMP:9752"/>
        <dbReference type="Rhea" id="RHEA-COMP:10505"/>
        <dbReference type="ChEBI" id="CHEBI:15378"/>
        <dbReference type="ChEBI" id="CHEBI:29969"/>
        <dbReference type="ChEBI" id="CHEBI:30616"/>
        <dbReference type="ChEBI" id="CHEBI:33019"/>
        <dbReference type="ChEBI" id="CHEBI:57586"/>
        <dbReference type="ChEBI" id="CHEBI:83144"/>
        <dbReference type="ChEBI" id="CHEBI:456215"/>
        <dbReference type="EC" id="6.3.4.15"/>
    </reaction>
</comment>
<dbReference type="Pfam" id="PF08279">
    <property type="entry name" value="HTH_11"/>
    <property type="match status" value="1"/>
</dbReference>
<evidence type="ECO:0000313" key="7">
    <source>
        <dbReference type="EMBL" id="PYZ94540.1"/>
    </source>
</evidence>
<dbReference type="InterPro" id="IPR008988">
    <property type="entry name" value="Transcriptional_repressor_C"/>
</dbReference>
<dbReference type="GO" id="GO:0004077">
    <property type="term" value="F:biotin--[biotin carboxyl-carrier protein] ligase activity"/>
    <property type="evidence" value="ECO:0007669"/>
    <property type="project" value="UniProtKB-UniRule"/>
</dbReference>
<comment type="caution">
    <text evidence="5">Lacks conserved residue(s) required for the propagation of feature annotation.</text>
</comment>
<dbReference type="AlphaFoldDB" id="A0A323TJ24"/>
<feature type="DNA-binding region" description="H-T-H motif" evidence="5">
    <location>
        <begin position="19"/>
        <end position="38"/>
    </location>
</feature>
<dbReference type="EC" id="6.3.4.15" evidence="5"/>
<evidence type="ECO:0000259" key="6">
    <source>
        <dbReference type="PROSITE" id="PS51733"/>
    </source>
</evidence>
<dbReference type="PANTHER" id="PTHR12835:SF5">
    <property type="entry name" value="BIOTIN--PROTEIN LIGASE"/>
    <property type="match status" value="1"/>
</dbReference>
<dbReference type="InterPro" id="IPR045864">
    <property type="entry name" value="aa-tRNA-synth_II/BPL/LPL"/>
</dbReference>
<dbReference type="InterPro" id="IPR030855">
    <property type="entry name" value="Bifunct_BirA"/>
</dbReference>
<keyword evidence="8" id="KW-1185">Reference proteome</keyword>
<dbReference type="InterPro" id="IPR004408">
    <property type="entry name" value="Biotin_CoA_COase_ligase"/>
</dbReference>